<dbReference type="InterPro" id="IPR045427">
    <property type="entry name" value="MoxR"/>
</dbReference>
<reference evidence="2 3" key="1">
    <citation type="journal article" date="2015" name="Nature">
        <title>rRNA introns, odd ribosomes, and small enigmatic genomes across a large radiation of phyla.</title>
        <authorList>
            <person name="Brown C.T."/>
            <person name="Hug L.A."/>
            <person name="Thomas B.C."/>
            <person name="Sharon I."/>
            <person name="Castelle C.J."/>
            <person name="Singh A."/>
            <person name="Wilkins M.J."/>
            <person name="Williams K.H."/>
            <person name="Banfield J.F."/>
        </authorList>
    </citation>
    <scope>NUCLEOTIDE SEQUENCE [LARGE SCALE GENOMIC DNA]</scope>
</reference>
<dbReference type="AlphaFoldDB" id="A0A0G0LYF4"/>
<evidence type="ECO:0000259" key="1">
    <source>
        <dbReference type="Pfam" id="PF20030"/>
    </source>
</evidence>
<name>A0A0G0LYF4_UNCC2</name>
<proteinExistence type="predicted"/>
<comment type="caution">
    <text evidence="2">The sequence shown here is derived from an EMBL/GenBank/DDBJ whole genome shotgun (WGS) entry which is preliminary data.</text>
</comment>
<evidence type="ECO:0000313" key="2">
    <source>
        <dbReference type="EMBL" id="KKQ93035.1"/>
    </source>
</evidence>
<dbReference type="SUPFAM" id="SSF52540">
    <property type="entry name" value="P-loop containing nucleoside triphosphate hydrolases"/>
    <property type="match status" value="1"/>
</dbReference>
<dbReference type="STRING" id="1618345.UT18_C0029G0012"/>
<sequence>MNYYEKISSILSANFVFTDEIARVFSLAFAGRKNCIVFGPGGHAKSEMIMKVVQELGLEDETFIQSFGEGMDESRLYGGLNFRKLEEEKVLEYYPERSFLNYRIAVFEELFDAPASVLLALKDTLTAGELRNGAQRFKKRTEVIIVPTNKEPGEISELGASAHALIERFPLQLNLRWKDYAAKSYLAMFEKVAGRLGGPVLNGFKAVLAEILAKATSEGNFVSPRTAVHAFQVCQASASMRGANEVQKQDLTDLRFLPGLEGLAETIQGELDAAMKRAAAEKNLVAAEQKLRELLGELGQAATPIKALQVAKKFVNFEDEVSSLKVTDGLSERRKQIRETVAQKISEAQQRALENTRI</sequence>
<feature type="domain" description="MoxR" evidence="1">
    <location>
        <begin position="8"/>
        <end position="174"/>
    </location>
</feature>
<dbReference type="Pfam" id="PF20030">
    <property type="entry name" value="bpMoxR"/>
    <property type="match status" value="1"/>
</dbReference>
<dbReference type="EMBL" id="LBVV01000029">
    <property type="protein sequence ID" value="KKQ93035.1"/>
    <property type="molecule type" value="Genomic_DNA"/>
</dbReference>
<protein>
    <recommendedName>
        <fullName evidence="1">MoxR domain-containing protein</fullName>
    </recommendedName>
</protein>
<dbReference type="Gene3D" id="3.40.50.300">
    <property type="entry name" value="P-loop containing nucleotide triphosphate hydrolases"/>
    <property type="match status" value="1"/>
</dbReference>
<organism evidence="2 3">
    <name type="scientific">candidate division CPR2 bacterium GW2011_GWC2_39_10</name>
    <dbReference type="NCBI Taxonomy" id="1618345"/>
    <lineage>
        <taxon>Bacteria</taxon>
        <taxon>Bacteria division CPR2</taxon>
    </lineage>
</organism>
<dbReference type="Proteomes" id="UP000034207">
    <property type="component" value="Unassembled WGS sequence"/>
</dbReference>
<accession>A0A0G0LYF4</accession>
<evidence type="ECO:0000313" key="3">
    <source>
        <dbReference type="Proteomes" id="UP000034207"/>
    </source>
</evidence>
<gene>
    <name evidence="2" type="ORF">UT18_C0029G0012</name>
</gene>
<dbReference type="InterPro" id="IPR027417">
    <property type="entry name" value="P-loop_NTPase"/>
</dbReference>